<gene>
    <name evidence="7" type="ORF">BOO69_02925</name>
</gene>
<dbReference type="AlphaFoldDB" id="A0A1J0WDV1"/>
<accession>A0A1J0WDV1</accession>
<evidence type="ECO:0000256" key="5">
    <source>
        <dbReference type="ARBA" id="ARBA00023239"/>
    </source>
</evidence>
<feature type="domain" description="Aconitase/3-isopropylmalate dehydratase large subunit alpha/beta/alpha" evidence="6">
    <location>
        <begin position="79"/>
        <end position="411"/>
    </location>
</feature>
<name>A0A1J0WDV1_9RHOB</name>
<dbReference type="GO" id="GO:0043436">
    <property type="term" value="P:oxoacid metabolic process"/>
    <property type="evidence" value="ECO:0007669"/>
    <property type="project" value="UniProtKB-ARBA"/>
</dbReference>
<dbReference type="OrthoDB" id="9802769at2"/>
<dbReference type="SUPFAM" id="SSF53732">
    <property type="entry name" value="Aconitase iron-sulfur domain"/>
    <property type="match status" value="1"/>
</dbReference>
<evidence type="ECO:0000313" key="7">
    <source>
        <dbReference type="EMBL" id="APE42484.1"/>
    </source>
</evidence>
<dbReference type="PANTHER" id="PTHR43822:SF2">
    <property type="entry name" value="HOMOACONITASE, MITOCHONDRIAL"/>
    <property type="match status" value="1"/>
</dbReference>
<dbReference type="KEGG" id="suam:BOO69_02925"/>
<dbReference type="STRING" id="1917485.BOO69_02925"/>
<keyword evidence="3" id="KW-0408">Iron</keyword>
<dbReference type="Pfam" id="PF00330">
    <property type="entry name" value="Aconitase"/>
    <property type="match status" value="1"/>
</dbReference>
<keyword evidence="8" id="KW-1185">Reference proteome</keyword>
<evidence type="ECO:0000313" key="8">
    <source>
        <dbReference type="Proteomes" id="UP000181897"/>
    </source>
</evidence>
<dbReference type="RefSeq" id="WP_071970150.1">
    <property type="nucleotide sequence ID" value="NZ_CP018076.1"/>
</dbReference>
<organism evidence="7 8">
    <name type="scientific">Sulfitobacter alexandrii</name>
    <dbReference type="NCBI Taxonomy" id="1917485"/>
    <lineage>
        <taxon>Bacteria</taxon>
        <taxon>Pseudomonadati</taxon>
        <taxon>Pseudomonadota</taxon>
        <taxon>Alphaproteobacteria</taxon>
        <taxon>Rhodobacterales</taxon>
        <taxon>Roseobacteraceae</taxon>
        <taxon>Sulfitobacter</taxon>
    </lineage>
</organism>
<dbReference type="PANTHER" id="PTHR43822">
    <property type="entry name" value="HOMOACONITASE, MITOCHONDRIAL-RELATED"/>
    <property type="match status" value="1"/>
</dbReference>
<dbReference type="InterPro" id="IPR015931">
    <property type="entry name" value="Acnase/IPM_dHydase_lsu_aba_1/3"/>
</dbReference>
<sequence length="424" mass="46036">MTGKTMVEKIMSRISGGAPVSAGDELKIRPDFVMAYDFPGYTDVIFKTVKEKFGLTELPAKERFVIFIDHMVPAVDPKEEEFHEMTRAWCREFDITCVEREGIGHHVAGETGYGVPGAFAVHYDGHISQLGALGCLAVNMPRQTLTEAFVREYIDFQVPQTIRLNLVGKVQPGVMPRDLFHGIVQKLGNKFARFAVLELGGEVIDQLSLDGRQALTSISMFTGALSAVINPDQAMLDHALPIARLQIEPVSSDPDCTYLATHTVDVSEIGVMVAQPPSPSRTTPLDEVSGLDVQVGYIGSCASGRIEDLRAAAKVLKGHKIAPGFSLHVVPTSRRIMTQAAQEGLLEIFSDCGAFVSSASCDFCYGRIATMREGQRAVSTGTLNVKGRMGSPDSEIFLVNAAVVARTAIDGRIPRSSDMVEEMQ</sequence>
<proteinExistence type="predicted"/>
<evidence type="ECO:0000256" key="3">
    <source>
        <dbReference type="ARBA" id="ARBA00023004"/>
    </source>
</evidence>
<dbReference type="GO" id="GO:0046872">
    <property type="term" value="F:metal ion binding"/>
    <property type="evidence" value="ECO:0007669"/>
    <property type="project" value="UniProtKB-KW"/>
</dbReference>
<reference evidence="7 8" key="1">
    <citation type="submission" date="2016-11" db="EMBL/GenBank/DDBJ databases">
        <title>Complete genome sequence of Sulfitobacter sp. AM1-D1, a toxic bacteria associated with marine dinoflagellate Alexandrium minutum in East China Sea.</title>
        <authorList>
            <person name="Yang Q."/>
            <person name="Zhang X."/>
            <person name="Tian X."/>
        </authorList>
    </citation>
    <scope>NUCLEOTIDE SEQUENCE [LARGE SCALE GENOMIC DNA]</scope>
    <source>
        <strain evidence="7 8">AM1-D1</strain>
    </source>
</reference>
<dbReference type="InterPro" id="IPR050067">
    <property type="entry name" value="IPM_dehydratase_rel_enz"/>
</dbReference>
<keyword evidence="2" id="KW-0479">Metal-binding</keyword>
<dbReference type="GO" id="GO:0051536">
    <property type="term" value="F:iron-sulfur cluster binding"/>
    <property type="evidence" value="ECO:0007669"/>
    <property type="project" value="UniProtKB-KW"/>
</dbReference>
<evidence type="ECO:0000256" key="1">
    <source>
        <dbReference type="ARBA" id="ARBA00011271"/>
    </source>
</evidence>
<protein>
    <submittedName>
        <fullName evidence="7">3-isopropylmalate dehydratase</fullName>
    </submittedName>
</protein>
<dbReference type="InterPro" id="IPR036008">
    <property type="entry name" value="Aconitase_4Fe-4S_dom"/>
</dbReference>
<dbReference type="InterPro" id="IPR001030">
    <property type="entry name" value="Acoase/IPM_deHydtase_lsu_aba"/>
</dbReference>
<evidence type="ECO:0000256" key="4">
    <source>
        <dbReference type="ARBA" id="ARBA00023014"/>
    </source>
</evidence>
<keyword evidence="4" id="KW-0411">Iron-sulfur</keyword>
<keyword evidence="5" id="KW-0456">Lyase</keyword>
<dbReference type="Gene3D" id="3.30.499.10">
    <property type="entry name" value="Aconitase, domain 3"/>
    <property type="match status" value="2"/>
</dbReference>
<dbReference type="Proteomes" id="UP000181897">
    <property type="component" value="Chromosome"/>
</dbReference>
<dbReference type="EMBL" id="CP018076">
    <property type="protein sequence ID" value="APE42484.1"/>
    <property type="molecule type" value="Genomic_DNA"/>
</dbReference>
<evidence type="ECO:0000259" key="6">
    <source>
        <dbReference type="Pfam" id="PF00330"/>
    </source>
</evidence>
<evidence type="ECO:0000256" key="2">
    <source>
        <dbReference type="ARBA" id="ARBA00022723"/>
    </source>
</evidence>
<dbReference type="GO" id="GO:0016829">
    <property type="term" value="F:lyase activity"/>
    <property type="evidence" value="ECO:0007669"/>
    <property type="project" value="UniProtKB-KW"/>
</dbReference>
<comment type="subunit">
    <text evidence="1">Heterodimer of LeuC and LeuD.</text>
</comment>